<accession>A0ABV7UGE8</accession>
<dbReference type="Proteomes" id="UP001595704">
    <property type="component" value="Unassembled WGS sequence"/>
</dbReference>
<dbReference type="InterPro" id="IPR050272">
    <property type="entry name" value="Isochorismatase-like_hydrls"/>
</dbReference>
<dbReference type="EMBL" id="JBHRYC010000030">
    <property type="protein sequence ID" value="MFC3637232.1"/>
    <property type="molecule type" value="Genomic_DNA"/>
</dbReference>
<reference evidence="4" key="1">
    <citation type="journal article" date="2019" name="Int. J. Syst. Evol. Microbiol.">
        <title>The Global Catalogue of Microorganisms (GCM) 10K type strain sequencing project: providing services to taxonomists for standard genome sequencing and annotation.</title>
        <authorList>
            <consortium name="The Broad Institute Genomics Platform"/>
            <consortium name="The Broad Institute Genome Sequencing Center for Infectious Disease"/>
            <person name="Wu L."/>
            <person name="Ma J."/>
        </authorList>
    </citation>
    <scope>NUCLEOTIDE SEQUENCE [LARGE SCALE GENOMIC DNA]</scope>
    <source>
        <strain evidence="4">KCTC 42282</strain>
    </source>
</reference>
<dbReference type="SUPFAM" id="SSF52499">
    <property type="entry name" value="Isochorismatase-like hydrolases"/>
    <property type="match status" value="1"/>
</dbReference>
<dbReference type="PANTHER" id="PTHR43540">
    <property type="entry name" value="PEROXYUREIDOACRYLATE/UREIDOACRYLATE AMIDOHYDROLASE-RELATED"/>
    <property type="match status" value="1"/>
</dbReference>
<evidence type="ECO:0000259" key="2">
    <source>
        <dbReference type="Pfam" id="PF00857"/>
    </source>
</evidence>
<organism evidence="3 4">
    <name type="scientific">Camelimonas fluminis</name>
    <dbReference type="NCBI Taxonomy" id="1576911"/>
    <lineage>
        <taxon>Bacteria</taxon>
        <taxon>Pseudomonadati</taxon>
        <taxon>Pseudomonadota</taxon>
        <taxon>Alphaproteobacteria</taxon>
        <taxon>Hyphomicrobiales</taxon>
        <taxon>Chelatococcaceae</taxon>
        <taxon>Camelimonas</taxon>
    </lineage>
</organism>
<evidence type="ECO:0000313" key="4">
    <source>
        <dbReference type="Proteomes" id="UP001595704"/>
    </source>
</evidence>
<evidence type="ECO:0000256" key="1">
    <source>
        <dbReference type="ARBA" id="ARBA00022801"/>
    </source>
</evidence>
<dbReference type="GO" id="GO:0016787">
    <property type="term" value="F:hydrolase activity"/>
    <property type="evidence" value="ECO:0007669"/>
    <property type="project" value="UniProtKB-KW"/>
</dbReference>
<protein>
    <submittedName>
        <fullName evidence="3">Cysteine hydrolase family protein</fullName>
        <ecNumber evidence="3">3.-.-.-</ecNumber>
    </submittedName>
</protein>
<dbReference type="Pfam" id="PF00857">
    <property type="entry name" value="Isochorismatase"/>
    <property type="match status" value="1"/>
</dbReference>
<evidence type="ECO:0000313" key="3">
    <source>
        <dbReference type="EMBL" id="MFC3637232.1"/>
    </source>
</evidence>
<keyword evidence="1 3" id="KW-0378">Hydrolase</keyword>
<keyword evidence="4" id="KW-1185">Reference proteome</keyword>
<dbReference type="EC" id="3.-.-.-" evidence="3"/>
<dbReference type="PANTHER" id="PTHR43540:SF15">
    <property type="entry name" value="BLR5631 PROTEIN"/>
    <property type="match status" value="1"/>
</dbReference>
<dbReference type="InterPro" id="IPR000868">
    <property type="entry name" value="Isochorismatase-like_dom"/>
</dbReference>
<feature type="domain" description="Isochorismatase-like" evidence="2">
    <location>
        <begin position="28"/>
        <end position="199"/>
    </location>
</feature>
<comment type="caution">
    <text evidence="3">The sequence shown here is derived from an EMBL/GenBank/DDBJ whole genome shotgun (WGS) entry which is preliminary data.</text>
</comment>
<dbReference type="InterPro" id="IPR036380">
    <property type="entry name" value="Isochorismatase-like_sf"/>
</dbReference>
<dbReference type="RefSeq" id="WP_191320091.1">
    <property type="nucleotide sequence ID" value="NZ_BNCG01000013.1"/>
</dbReference>
<sequence length="203" mass="21216">MPPATDTPRTLLSLAGAQPQRARLSQATLVIVDAQNEYRSGSLPLAGIDRAVERLALLLQRARAAATPIIHIAQIGRPGGLFDPEGPGGAFLTEATPQGAEPIVHKRLPNAFAGTDLDAIVRELGRPQLIIAGFMTHMCVSATARSALDHGHNSFVAADAAATRALPDALDGSPVAASEVHRVALAEIADRYAEVIETDNIAS</sequence>
<gene>
    <name evidence="3" type="ORF">ACFONL_07520</name>
</gene>
<dbReference type="Gene3D" id="3.40.50.850">
    <property type="entry name" value="Isochorismatase-like"/>
    <property type="match status" value="1"/>
</dbReference>
<proteinExistence type="predicted"/>
<dbReference type="CDD" id="cd01014">
    <property type="entry name" value="nicotinamidase_related"/>
    <property type="match status" value="1"/>
</dbReference>
<name>A0ABV7UGE8_9HYPH</name>